<accession>A0ABN8CAN4</accession>
<organism evidence="1 2">
    <name type="scientific">Peronospora farinosa</name>
    <dbReference type="NCBI Taxonomy" id="134698"/>
    <lineage>
        <taxon>Eukaryota</taxon>
        <taxon>Sar</taxon>
        <taxon>Stramenopiles</taxon>
        <taxon>Oomycota</taxon>
        <taxon>Peronosporomycetes</taxon>
        <taxon>Peronosporales</taxon>
        <taxon>Peronosporaceae</taxon>
        <taxon>Peronospora</taxon>
    </lineage>
</organism>
<dbReference type="EMBL" id="CAKLBC010001235">
    <property type="protein sequence ID" value="CAH0490384.1"/>
    <property type="molecule type" value="Genomic_DNA"/>
</dbReference>
<evidence type="ECO:0000313" key="1">
    <source>
        <dbReference type="EMBL" id="CAH0490384.1"/>
    </source>
</evidence>
<proteinExistence type="predicted"/>
<evidence type="ECO:0000313" key="2">
    <source>
        <dbReference type="Proteomes" id="UP001157938"/>
    </source>
</evidence>
<keyword evidence="2" id="KW-1185">Reference proteome</keyword>
<sequence>MRLRGVFRAAKLPKGHRAIGT</sequence>
<protein>
    <submittedName>
        <fullName evidence="1">Uncharacterized protein</fullName>
    </submittedName>
</protein>
<name>A0ABN8CAN4_9STRA</name>
<comment type="caution">
    <text evidence="1">The sequence shown here is derived from an EMBL/GenBank/DDBJ whole genome shotgun (WGS) entry which is preliminary data.</text>
</comment>
<feature type="non-terminal residue" evidence="1">
    <location>
        <position position="21"/>
    </location>
</feature>
<reference evidence="1 2" key="1">
    <citation type="submission" date="2021-11" db="EMBL/GenBank/DDBJ databases">
        <authorList>
            <person name="Islam A."/>
            <person name="Islam S."/>
            <person name="Flora M.S."/>
            <person name="Rahman M."/>
            <person name="Ziaur R.M."/>
            <person name="Epstein J.H."/>
            <person name="Hassan M."/>
            <person name="Klassen M."/>
            <person name="Woodard K."/>
            <person name="Webb A."/>
            <person name="Webby R.J."/>
            <person name="El Zowalaty M.E."/>
        </authorList>
    </citation>
    <scope>NUCLEOTIDE SEQUENCE [LARGE SCALE GENOMIC DNA]</scope>
    <source>
        <strain evidence="1">Pf1</strain>
    </source>
</reference>
<gene>
    <name evidence="1" type="ORF">PFR001_LOCUS5715</name>
</gene>
<dbReference type="Proteomes" id="UP001157938">
    <property type="component" value="Unassembled WGS sequence"/>
</dbReference>